<dbReference type="EMBL" id="KK113888">
    <property type="protein sequence ID" value="KFM61269.1"/>
    <property type="molecule type" value="Genomic_DNA"/>
</dbReference>
<dbReference type="Proteomes" id="UP000054359">
    <property type="component" value="Unassembled WGS sequence"/>
</dbReference>
<feature type="non-terminal residue" evidence="6">
    <location>
        <position position="291"/>
    </location>
</feature>
<evidence type="ECO:0000313" key="7">
    <source>
        <dbReference type="Proteomes" id="UP000054359"/>
    </source>
</evidence>
<comment type="cofactor">
    <cofactor evidence="5">
        <name>Fe(2+)</name>
        <dbReference type="ChEBI" id="CHEBI:29033"/>
    </cofactor>
    <text evidence="5">Binds 1 Fe(2+) ion per subunit.</text>
</comment>
<proteinExistence type="inferred from homology"/>
<evidence type="ECO:0000313" key="6">
    <source>
        <dbReference type="EMBL" id="KFM61269.1"/>
    </source>
</evidence>
<dbReference type="GO" id="GO:0042574">
    <property type="term" value="P:retinal metabolic process"/>
    <property type="evidence" value="ECO:0007669"/>
    <property type="project" value="TreeGrafter"/>
</dbReference>
<feature type="binding site" evidence="5">
    <location>
        <position position="68"/>
    </location>
    <ligand>
        <name>Fe cation</name>
        <dbReference type="ChEBI" id="CHEBI:24875"/>
        <note>catalytic</note>
    </ligand>
</feature>
<feature type="binding site" evidence="5">
    <location>
        <position position="284"/>
    </location>
    <ligand>
        <name>Fe cation</name>
        <dbReference type="ChEBI" id="CHEBI:24875"/>
        <note>catalytic</note>
    </ligand>
</feature>
<dbReference type="PANTHER" id="PTHR10543">
    <property type="entry name" value="BETA-CAROTENE DIOXYGENASE"/>
    <property type="match status" value="1"/>
</dbReference>
<dbReference type="PANTHER" id="PTHR10543:SF24">
    <property type="entry name" value="CAROTENOID ISOMEROOXYGENASE"/>
    <property type="match status" value="1"/>
</dbReference>
<dbReference type="GO" id="GO:0003834">
    <property type="term" value="F:beta-carotene 15,15'-dioxygenase activity"/>
    <property type="evidence" value="ECO:0007669"/>
    <property type="project" value="TreeGrafter"/>
</dbReference>
<gene>
    <name evidence="6" type="ORF">X975_26518</name>
</gene>
<protein>
    <submittedName>
        <fullName evidence="6">Beta,beta-carotene 15,15'-monooxygenase</fullName>
    </submittedName>
</protein>
<keyword evidence="7" id="KW-1185">Reference proteome</keyword>
<dbReference type="Pfam" id="PF03055">
    <property type="entry name" value="RPE65"/>
    <property type="match status" value="1"/>
</dbReference>
<evidence type="ECO:0000256" key="5">
    <source>
        <dbReference type="PIRSR" id="PIRSR604294-1"/>
    </source>
</evidence>
<evidence type="ECO:0000256" key="4">
    <source>
        <dbReference type="ARBA" id="ARBA00023004"/>
    </source>
</evidence>
<evidence type="ECO:0000256" key="2">
    <source>
        <dbReference type="ARBA" id="ARBA00022723"/>
    </source>
</evidence>
<evidence type="ECO:0000256" key="3">
    <source>
        <dbReference type="ARBA" id="ARBA00023002"/>
    </source>
</evidence>
<dbReference type="AlphaFoldDB" id="A0A087T830"/>
<dbReference type="OMA" id="ANLRETW"/>
<dbReference type="GO" id="GO:0004497">
    <property type="term" value="F:monooxygenase activity"/>
    <property type="evidence" value="ECO:0007669"/>
    <property type="project" value="UniProtKB-KW"/>
</dbReference>
<comment type="similarity">
    <text evidence="1">Belongs to the carotenoid oxygenase family.</text>
</comment>
<organism evidence="6 7">
    <name type="scientific">Stegodyphus mimosarum</name>
    <name type="common">African social velvet spider</name>
    <dbReference type="NCBI Taxonomy" id="407821"/>
    <lineage>
        <taxon>Eukaryota</taxon>
        <taxon>Metazoa</taxon>
        <taxon>Ecdysozoa</taxon>
        <taxon>Arthropoda</taxon>
        <taxon>Chelicerata</taxon>
        <taxon>Arachnida</taxon>
        <taxon>Araneae</taxon>
        <taxon>Araneomorphae</taxon>
        <taxon>Entelegynae</taxon>
        <taxon>Eresoidea</taxon>
        <taxon>Eresidae</taxon>
        <taxon>Stegodyphus</taxon>
    </lineage>
</organism>
<dbReference type="GO" id="GO:0046872">
    <property type="term" value="F:metal ion binding"/>
    <property type="evidence" value="ECO:0007669"/>
    <property type="project" value="UniProtKB-KW"/>
</dbReference>
<evidence type="ECO:0000256" key="1">
    <source>
        <dbReference type="ARBA" id="ARBA00006787"/>
    </source>
</evidence>
<keyword evidence="4 5" id="KW-0408">Iron</keyword>
<sequence>MTKNYFVLVEQPLYLSMLRLAWAHFVAGTYSDAMHWDANEKTRFHVVRRTDGKLMDTVYLSKGFFVFHHINAYEEDEHLVVDMCCYDEGEVINSLYVKALEELFSNPKLPSYPFVSRGKRYVLPLRKFGDNIDEKQNLVSLLNSEAKAYRLSGGSIFLQPETLSGSDPWCPELPRINYDYNGRKYKYYYALARKDETVDNVHLVKVDTVSRTTISWSEENVVPSEPVFIAEPNSVNEDSGVILTSLLYKDDETKVSMLVLNAKTMKEIGRVTFATNASVPGDFHGTFISKA</sequence>
<keyword evidence="6" id="KW-0503">Monooxygenase</keyword>
<dbReference type="OrthoDB" id="1069523at2759"/>
<keyword evidence="3" id="KW-0560">Oxidoreductase</keyword>
<name>A0A087T830_STEMI</name>
<dbReference type="GO" id="GO:0016121">
    <property type="term" value="P:carotene catabolic process"/>
    <property type="evidence" value="ECO:0007669"/>
    <property type="project" value="TreeGrafter"/>
</dbReference>
<dbReference type="GO" id="GO:0010436">
    <property type="term" value="F:carotenoid dioxygenase activity"/>
    <property type="evidence" value="ECO:0007669"/>
    <property type="project" value="TreeGrafter"/>
</dbReference>
<keyword evidence="2 5" id="KW-0479">Metal-binding</keyword>
<dbReference type="STRING" id="407821.A0A087T830"/>
<accession>A0A087T830</accession>
<dbReference type="InterPro" id="IPR004294">
    <property type="entry name" value="Carotenoid_Oase"/>
</dbReference>
<reference evidence="6 7" key="1">
    <citation type="submission" date="2013-11" db="EMBL/GenBank/DDBJ databases">
        <title>Genome sequencing of Stegodyphus mimosarum.</title>
        <authorList>
            <person name="Bechsgaard J."/>
        </authorList>
    </citation>
    <scope>NUCLEOTIDE SEQUENCE [LARGE SCALE GENOMIC DNA]</scope>
</reference>